<comment type="subcellular location">
    <subcellularLocation>
        <location evidence="1">Nucleus</location>
    </subcellularLocation>
</comment>
<evidence type="ECO:0000256" key="4">
    <source>
        <dbReference type="ARBA" id="ARBA00022771"/>
    </source>
</evidence>
<keyword evidence="3" id="KW-0677">Repeat</keyword>
<dbReference type="GO" id="GO:0005634">
    <property type="term" value="C:nucleus"/>
    <property type="evidence" value="ECO:0007669"/>
    <property type="project" value="UniProtKB-SubCell"/>
</dbReference>
<accession>A0A6A0H512</accession>
<dbReference type="InterPro" id="IPR013087">
    <property type="entry name" value="Znf_C2H2_type"/>
</dbReference>
<protein>
    <recommendedName>
        <fullName evidence="10">C2H2-type domain-containing protein</fullName>
    </recommendedName>
</protein>
<keyword evidence="2" id="KW-0479">Metal-binding</keyword>
<feature type="region of interest" description="Disordered" evidence="9">
    <location>
        <begin position="1"/>
        <end position="23"/>
    </location>
</feature>
<dbReference type="PROSITE" id="PS50157">
    <property type="entry name" value="ZINC_FINGER_C2H2_2"/>
    <property type="match status" value="2"/>
</dbReference>
<reference evidence="11" key="1">
    <citation type="submission" date="2014-08" db="EMBL/GenBank/DDBJ databases">
        <authorList>
            <person name="Murali S."/>
            <person name="Richards S."/>
            <person name="Bandaranaike D."/>
            <person name="Bellair M."/>
            <person name="Blankenburg K."/>
            <person name="Chao H."/>
            <person name="Dinh H."/>
            <person name="Doddapaneni H."/>
            <person name="Dugan-Rocha S."/>
            <person name="Elkadiri S."/>
            <person name="Gnanaolivu R."/>
            <person name="Hughes D."/>
            <person name="Lee S."/>
            <person name="Li M."/>
            <person name="Ming W."/>
            <person name="Munidasa M."/>
            <person name="Muniz J."/>
            <person name="Nguyen L."/>
            <person name="Osuji N."/>
            <person name="Pu L.-L."/>
            <person name="Puazo M."/>
            <person name="Skinner E."/>
            <person name="Qu C."/>
            <person name="Quiroz J."/>
            <person name="Raj R."/>
            <person name="Weissenberger G."/>
            <person name="Xin Y."/>
            <person name="Zou X."/>
            <person name="Han Y."/>
            <person name="Worley K."/>
            <person name="Muzny D."/>
            <person name="Gibbs R."/>
        </authorList>
    </citation>
    <scope>NUCLEOTIDE SEQUENCE</scope>
    <source>
        <strain evidence="11">HAZT.00-mixed</strain>
        <tissue evidence="11">Whole organism</tissue>
    </source>
</reference>
<evidence type="ECO:0000256" key="2">
    <source>
        <dbReference type="ARBA" id="ARBA00022723"/>
    </source>
</evidence>
<dbReference type="AlphaFoldDB" id="A0A6A0H512"/>
<organism evidence="11">
    <name type="scientific">Hyalella azteca</name>
    <name type="common">Amphipod</name>
    <dbReference type="NCBI Taxonomy" id="294128"/>
    <lineage>
        <taxon>Eukaryota</taxon>
        <taxon>Metazoa</taxon>
        <taxon>Ecdysozoa</taxon>
        <taxon>Arthropoda</taxon>
        <taxon>Crustacea</taxon>
        <taxon>Multicrustacea</taxon>
        <taxon>Malacostraca</taxon>
        <taxon>Eumalacostraca</taxon>
        <taxon>Peracarida</taxon>
        <taxon>Amphipoda</taxon>
        <taxon>Senticaudata</taxon>
        <taxon>Talitrida</taxon>
        <taxon>Talitroidea</taxon>
        <taxon>Hyalellidae</taxon>
        <taxon>Hyalella</taxon>
    </lineage>
</organism>
<evidence type="ECO:0000256" key="8">
    <source>
        <dbReference type="PROSITE-ProRule" id="PRU00042"/>
    </source>
</evidence>
<dbReference type="Proteomes" id="UP000711488">
    <property type="component" value="Unassembled WGS sequence"/>
</dbReference>
<feature type="domain" description="C2H2-type" evidence="10">
    <location>
        <begin position="71"/>
        <end position="98"/>
    </location>
</feature>
<keyword evidence="5" id="KW-0862">Zinc</keyword>
<comment type="caution">
    <text evidence="11">The sequence shown here is derived from an EMBL/GenBank/DDBJ whole genome shotgun (WGS) entry which is preliminary data.</text>
</comment>
<keyword evidence="6" id="KW-0238">DNA-binding</keyword>
<evidence type="ECO:0000256" key="1">
    <source>
        <dbReference type="ARBA" id="ARBA00004123"/>
    </source>
</evidence>
<dbReference type="Pfam" id="PF23611">
    <property type="entry name" value="zf-C2H2_16"/>
    <property type="match status" value="1"/>
</dbReference>
<feature type="domain" description="C2H2-type" evidence="10">
    <location>
        <begin position="99"/>
        <end position="121"/>
    </location>
</feature>
<evidence type="ECO:0000313" key="11">
    <source>
        <dbReference type="EMBL" id="KAA0199275.1"/>
    </source>
</evidence>
<evidence type="ECO:0000256" key="6">
    <source>
        <dbReference type="ARBA" id="ARBA00023125"/>
    </source>
</evidence>
<evidence type="ECO:0000259" key="10">
    <source>
        <dbReference type="PROSITE" id="PS50157"/>
    </source>
</evidence>
<dbReference type="PANTHER" id="PTHR24392:SF56">
    <property type="entry name" value="ZINC FINGER PROTEIN 510"/>
    <property type="match status" value="1"/>
</dbReference>
<name>A0A6A0H512_HYAAZ</name>
<dbReference type="FunFam" id="3.30.160.60:FF:000630">
    <property type="entry name" value="Zinc finger protein 180"/>
    <property type="match status" value="1"/>
</dbReference>
<evidence type="ECO:0000256" key="3">
    <source>
        <dbReference type="ARBA" id="ARBA00022737"/>
    </source>
</evidence>
<dbReference type="GO" id="GO:0010468">
    <property type="term" value="P:regulation of gene expression"/>
    <property type="evidence" value="ECO:0007669"/>
    <property type="project" value="UniProtKB-ARBA"/>
</dbReference>
<reference evidence="11" key="3">
    <citation type="submission" date="2019-06" db="EMBL/GenBank/DDBJ databases">
        <authorList>
            <person name="Poynton C."/>
            <person name="Hasenbein S."/>
            <person name="Benoit J.B."/>
            <person name="Sepulveda M.S."/>
            <person name="Poelchau M.F."/>
            <person name="Murali S.C."/>
            <person name="Chen S."/>
            <person name="Glastad K.M."/>
            <person name="Werren J.H."/>
            <person name="Vineis J.H."/>
            <person name="Bowen J.L."/>
            <person name="Friedrich M."/>
            <person name="Jones J."/>
            <person name="Robertson H.M."/>
            <person name="Feyereisen R."/>
            <person name="Mechler-Hickson A."/>
            <person name="Mathers N."/>
            <person name="Lee C.E."/>
            <person name="Colbourne J.K."/>
            <person name="Biales A."/>
            <person name="Johnston J.S."/>
            <person name="Wellborn G.A."/>
            <person name="Rosendale A.J."/>
            <person name="Cridge A.G."/>
            <person name="Munoz-Torres M.C."/>
            <person name="Bain P.A."/>
            <person name="Manny A.R."/>
            <person name="Major K.M."/>
            <person name="Lambert F.N."/>
            <person name="Vulpe C.D."/>
            <person name="Tuck P."/>
            <person name="Blalock B.J."/>
            <person name="Lin Y.-Y."/>
            <person name="Smith M.E."/>
            <person name="Ochoa-Acuna H."/>
            <person name="Chen M.-J.M."/>
            <person name="Childers C.P."/>
            <person name="Qu J."/>
            <person name="Dugan S."/>
            <person name="Lee S.L."/>
            <person name="Chao H."/>
            <person name="Dinh H."/>
            <person name="Han Y."/>
            <person name="Doddapaneni H."/>
            <person name="Worley K.C."/>
            <person name="Muzny D.M."/>
            <person name="Gibbs R.A."/>
            <person name="Richards S."/>
        </authorList>
    </citation>
    <scope>NUCLEOTIDE SEQUENCE</scope>
    <source>
        <strain evidence="11">HAZT.00-mixed</strain>
        <tissue evidence="11">Whole organism</tissue>
    </source>
</reference>
<evidence type="ECO:0000256" key="5">
    <source>
        <dbReference type="ARBA" id="ARBA00022833"/>
    </source>
</evidence>
<reference evidence="11" key="2">
    <citation type="journal article" date="2018" name="Environ. Sci. Technol.">
        <title>The Toxicogenome of Hyalella azteca: A Model for Sediment Ecotoxicology and Evolutionary Toxicology.</title>
        <authorList>
            <person name="Poynton H.C."/>
            <person name="Hasenbein S."/>
            <person name="Benoit J.B."/>
            <person name="Sepulveda M.S."/>
            <person name="Poelchau M.F."/>
            <person name="Hughes D.S.T."/>
            <person name="Murali S.C."/>
            <person name="Chen S."/>
            <person name="Glastad K.M."/>
            <person name="Goodisman M.A.D."/>
            <person name="Werren J.H."/>
            <person name="Vineis J.H."/>
            <person name="Bowen J.L."/>
            <person name="Friedrich M."/>
            <person name="Jones J."/>
            <person name="Robertson H.M."/>
            <person name="Feyereisen R."/>
            <person name="Mechler-Hickson A."/>
            <person name="Mathers N."/>
            <person name="Lee C.E."/>
            <person name="Colbourne J.K."/>
            <person name="Biales A."/>
            <person name="Johnston J.S."/>
            <person name="Wellborn G.A."/>
            <person name="Rosendale A.J."/>
            <person name="Cridge A.G."/>
            <person name="Munoz-Torres M.C."/>
            <person name="Bain P.A."/>
            <person name="Manny A.R."/>
            <person name="Major K.M."/>
            <person name="Lambert F.N."/>
            <person name="Vulpe C.D."/>
            <person name="Tuck P."/>
            <person name="Blalock B.J."/>
            <person name="Lin Y.Y."/>
            <person name="Smith M.E."/>
            <person name="Ochoa-Acuna H."/>
            <person name="Chen M.M."/>
            <person name="Childers C.P."/>
            <person name="Qu J."/>
            <person name="Dugan S."/>
            <person name="Lee S.L."/>
            <person name="Chao H."/>
            <person name="Dinh H."/>
            <person name="Han Y."/>
            <person name="Doddapaneni H."/>
            <person name="Worley K.C."/>
            <person name="Muzny D.M."/>
            <person name="Gibbs R.A."/>
            <person name="Richards S."/>
        </authorList>
    </citation>
    <scope>NUCLEOTIDE SEQUENCE</scope>
    <source>
        <strain evidence="11">HAZT.00-mixed</strain>
        <tissue evidence="11">Whole organism</tissue>
    </source>
</reference>
<dbReference type="InterPro" id="IPR036236">
    <property type="entry name" value="Znf_C2H2_sf"/>
</dbReference>
<dbReference type="GO" id="GO:0008270">
    <property type="term" value="F:zinc ion binding"/>
    <property type="evidence" value="ECO:0007669"/>
    <property type="project" value="UniProtKB-KW"/>
</dbReference>
<dbReference type="SUPFAM" id="SSF57667">
    <property type="entry name" value="beta-beta-alpha zinc fingers"/>
    <property type="match status" value="2"/>
</dbReference>
<dbReference type="PANTHER" id="PTHR24392">
    <property type="entry name" value="ZINC FINGER PROTEIN"/>
    <property type="match status" value="1"/>
</dbReference>
<proteinExistence type="predicted"/>
<dbReference type="SMART" id="SM00355">
    <property type="entry name" value="ZnF_C2H2"/>
    <property type="match status" value="3"/>
</dbReference>
<dbReference type="GO" id="GO:0003677">
    <property type="term" value="F:DNA binding"/>
    <property type="evidence" value="ECO:0007669"/>
    <property type="project" value="UniProtKB-KW"/>
</dbReference>
<dbReference type="EMBL" id="JQDR03007025">
    <property type="protein sequence ID" value="KAA0199275.1"/>
    <property type="molecule type" value="Genomic_DNA"/>
</dbReference>
<evidence type="ECO:0000256" key="9">
    <source>
        <dbReference type="SAM" id="MobiDB-lite"/>
    </source>
</evidence>
<sequence>MQYVNHSSEARYRPHGPHCPPPPHELQKLSRTTKMPFINVNIPPSFQDLPSSDYFSLSTSGSQLVPPDKRFQCPLCPYATHKKDHITKHVRTHTGEKPFSCSHCQYRSANKANLDRHVKLHMEMARYGCSWCSFSTSSPAELRVHLRLAHFDVTENDSSVQ</sequence>
<keyword evidence="7" id="KW-0539">Nucleus</keyword>
<dbReference type="Gene3D" id="3.30.160.60">
    <property type="entry name" value="Classic Zinc Finger"/>
    <property type="match status" value="2"/>
</dbReference>
<dbReference type="InterPro" id="IPR056438">
    <property type="entry name" value="Znf-C2H2_CTCF"/>
</dbReference>
<gene>
    <name evidence="11" type="ORF">HAZT_HAZT011731</name>
</gene>
<evidence type="ECO:0000256" key="7">
    <source>
        <dbReference type="ARBA" id="ARBA00023242"/>
    </source>
</evidence>
<keyword evidence="4 8" id="KW-0863">Zinc-finger</keyword>